<dbReference type="Proteomes" id="UP001159363">
    <property type="component" value="Chromosome 2"/>
</dbReference>
<evidence type="ECO:0000313" key="2">
    <source>
        <dbReference type="Proteomes" id="UP001159363"/>
    </source>
</evidence>
<dbReference type="EMBL" id="JARBHB010000002">
    <property type="protein sequence ID" value="KAJ8892494.1"/>
    <property type="molecule type" value="Genomic_DNA"/>
</dbReference>
<name>A0ABQ9I885_9NEOP</name>
<keyword evidence="2" id="KW-1185">Reference proteome</keyword>
<evidence type="ECO:0000313" key="1">
    <source>
        <dbReference type="EMBL" id="KAJ8892494.1"/>
    </source>
</evidence>
<organism evidence="1 2">
    <name type="scientific">Dryococelus australis</name>
    <dbReference type="NCBI Taxonomy" id="614101"/>
    <lineage>
        <taxon>Eukaryota</taxon>
        <taxon>Metazoa</taxon>
        <taxon>Ecdysozoa</taxon>
        <taxon>Arthropoda</taxon>
        <taxon>Hexapoda</taxon>
        <taxon>Insecta</taxon>
        <taxon>Pterygota</taxon>
        <taxon>Neoptera</taxon>
        <taxon>Polyneoptera</taxon>
        <taxon>Phasmatodea</taxon>
        <taxon>Verophasmatodea</taxon>
        <taxon>Anareolatae</taxon>
        <taxon>Phasmatidae</taxon>
        <taxon>Eurycanthinae</taxon>
        <taxon>Dryococelus</taxon>
    </lineage>
</organism>
<gene>
    <name evidence="1" type="ORF">PR048_005074</name>
</gene>
<proteinExistence type="predicted"/>
<reference evidence="1 2" key="1">
    <citation type="submission" date="2023-02" db="EMBL/GenBank/DDBJ databases">
        <title>LHISI_Scaffold_Assembly.</title>
        <authorList>
            <person name="Stuart O.P."/>
            <person name="Cleave R."/>
            <person name="Magrath M.J.L."/>
            <person name="Mikheyev A.S."/>
        </authorList>
    </citation>
    <scope>NUCLEOTIDE SEQUENCE [LARGE SCALE GENOMIC DNA]</scope>
    <source>
        <strain evidence="1">Daus_M_001</strain>
        <tissue evidence="1">Leg muscle</tissue>
    </source>
</reference>
<accession>A0ABQ9I885</accession>
<comment type="caution">
    <text evidence="1">The sequence shown here is derived from an EMBL/GenBank/DDBJ whole genome shotgun (WGS) entry which is preliminary data.</text>
</comment>
<sequence>MLTENCESSLIASKGSGVPQFRVRFATSHIFRLCVYIRLCACALHLLLRKAGIKLSLELSSQRFLTNAWPKSLPLSGVLRKLVTMQIPMAAQLEPLRIKVCLCICNVFGHPRDNGSNDSVIHFFGSGTSSAIDFFRHGDDSIVDFFGWATYSSSAIDIATQADSVKTSMHVLQYCDALTNTALCNDDVNMTSLPCTLSDDAMILPSVGGHVHVDDSVRLEIHDRQRKQCYESYNKNANQCKTCVWELVRVLDKPNANGFLLKQSAFMGILNDTIARNLTSHGVKVEFVCILYGREVMITKIVVAYKDFVMGFNFVLPKADCYYGYGGRNPICWSMLPRRLLDVRTELHSSAALNMAAEGPPQIEDITNPHRKKTRDWPFLAASGYNAKLAGPRRSIHLCGSSLFRMALQVSPTQNRRGREYEQGMQWAQKAQSTAYQICSSNYPVKKPTHKSASGAPLQATQYLGQLLCMGSISLTVDLHRVEAIKMQLVLPLAAFRQHSAYGDCFVQVTWAMLASPVYLSDAKECLLHYRIVSLCDPSGWIEQSDVNDVWN</sequence>
<protein>
    <submittedName>
        <fullName evidence="1">Uncharacterized protein</fullName>
    </submittedName>
</protein>